<name>A0A3A4NJW6_ABYX5</name>
<gene>
    <name evidence="1" type="ORF">C4520_19870</name>
</gene>
<evidence type="ECO:0000313" key="2">
    <source>
        <dbReference type="Proteomes" id="UP000265882"/>
    </source>
</evidence>
<protein>
    <recommendedName>
        <fullName evidence="3">Restriction endonuclease</fullName>
    </recommendedName>
</protein>
<reference evidence="1 2" key="1">
    <citation type="journal article" date="2017" name="ISME J.">
        <title>Energy and carbon metabolisms in a deep terrestrial subsurface fluid microbial community.</title>
        <authorList>
            <person name="Momper L."/>
            <person name="Jungbluth S.P."/>
            <person name="Lee M.D."/>
            <person name="Amend J.P."/>
        </authorList>
    </citation>
    <scope>NUCLEOTIDE SEQUENCE [LARGE SCALE GENOMIC DNA]</scope>
    <source>
        <strain evidence="1">SURF_5</strain>
    </source>
</reference>
<dbReference type="EMBL" id="QZKU01000132">
    <property type="protein sequence ID" value="RJP15634.1"/>
    <property type="molecule type" value="Genomic_DNA"/>
</dbReference>
<sequence>MIRNKADISNFNVDAILPYELRLQDFQIAMQDVYDFFFDVNNHLAEKGLERLDDMLRPAIMSGVLSDMLTSSLAKHSRVLKQNQYFNGHPDLVLQGVYAGNAVKGGTEGVEIKTTRKIGGAVDTHGARDQWMCVFVYDVDNRTEPARDRRPMTFLEVYLGKVTVEDFRRNPRGELGTRTATLHKNGIKKLRENWIYKFTETE</sequence>
<dbReference type="AlphaFoldDB" id="A0A3A4NJW6"/>
<organism evidence="1 2">
    <name type="scientific">Abyssobacteria bacterium (strain SURF_5)</name>
    <dbReference type="NCBI Taxonomy" id="2093360"/>
    <lineage>
        <taxon>Bacteria</taxon>
        <taxon>Pseudomonadati</taxon>
        <taxon>Candidatus Hydrogenedentota</taxon>
        <taxon>Candidatus Abyssobacteria</taxon>
    </lineage>
</organism>
<comment type="caution">
    <text evidence="1">The sequence shown here is derived from an EMBL/GenBank/DDBJ whole genome shotgun (WGS) entry which is preliminary data.</text>
</comment>
<accession>A0A3A4NJW6</accession>
<proteinExistence type="predicted"/>
<dbReference type="Proteomes" id="UP000265882">
    <property type="component" value="Unassembled WGS sequence"/>
</dbReference>
<evidence type="ECO:0000313" key="1">
    <source>
        <dbReference type="EMBL" id="RJP15634.1"/>
    </source>
</evidence>
<evidence type="ECO:0008006" key="3">
    <source>
        <dbReference type="Google" id="ProtNLM"/>
    </source>
</evidence>